<name>A0A2M7TDK9_UNCKA</name>
<protein>
    <recommendedName>
        <fullName evidence="3">DUF5678 domain-containing protein</fullName>
    </recommendedName>
</protein>
<dbReference type="EMBL" id="PFNJ01000017">
    <property type="protein sequence ID" value="PIZ43563.1"/>
    <property type="molecule type" value="Genomic_DNA"/>
</dbReference>
<sequence>MTQENLTQKNLSLLLSGKHSRNKKYEGKHVFVVKNQIVPLPEGSESLTLFKNLKKKHGETPVLVFIPRSDISYILINVKD</sequence>
<proteinExistence type="predicted"/>
<gene>
    <name evidence="1" type="ORF">COY34_00635</name>
</gene>
<evidence type="ECO:0008006" key="3">
    <source>
        <dbReference type="Google" id="ProtNLM"/>
    </source>
</evidence>
<accession>A0A2M7TDK9</accession>
<reference evidence="2" key="1">
    <citation type="submission" date="2017-09" db="EMBL/GenBank/DDBJ databases">
        <title>Depth-based differentiation of microbial function through sediment-hosted aquifers and enrichment of novel symbionts in the deep terrestrial subsurface.</title>
        <authorList>
            <person name="Probst A.J."/>
            <person name="Ladd B."/>
            <person name="Jarett J.K."/>
            <person name="Geller-Mcgrath D.E."/>
            <person name="Sieber C.M.K."/>
            <person name="Emerson J.B."/>
            <person name="Anantharaman K."/>
            <person name="Thomas B.C."/>
            <person name="Malmstrom R."/>
            <person name="Stieglmeier M."/>
            <person name="Klingl A."/>
            <person name="Woyke T."/>
            <person name="Ryan C.M."/>
            <person name="Banfield J.F."/>
        </authorList>
    </citation>
    <scope>NUCLEOTIDE SEQUENCE [LARGE SCALE GENOMIC DNA]</scope>
</reference>
<evidence type="ECO:0000313" key="1">
    <source>
        <dbReference type="EMBL" id="PIZ43563.1"/>
    </source>
</evidence>
<organism evidence="1 2">
    <name type="scientific">candidate division WWE3 bacterium CG_4_10_14_0_2_um_filter_42_8</name>
    <dbReference type="NCBI Taxonomy" id="1975074"/>
    <lineage>
        <taxon>Bacteria</taxon>
        <taxon>Katanobacteria</taxon>
    </lineage>
</organism>
<comment type="caution">
    <text evidence="1">The sequence shown here is derived from an EMBL/GenBank/DDBJ whole genome shotgun (WGS) entry which is preliminary data.</text>
</comment>
<dbReference type="AlphaFoldDB" id="A0A2M7TDK9"/>
<evidence type="ECO:0000313" key="2">
    <source>
        <dbReference type="Proteomes" id="UP000230970"/>
    </source>
</evidence>
<dbReference type="Proteomes" id="UP000230970">
    <property type="component" value="Unassembled WGS sequence"/>
</dbReference>